<gene>
    <name evidence="3" type="ORF">AMTR_s00103p00118930</name>
</gene>
<keyword evidence="2" id="KW-0472">Membrane</keyword>
<sequence length="113" mass="12192">MSRGSVSLWEPPPPPPPQPPHSSGTTHGSIQTLVVVLAVITIAGVLAGIFARVCGGRHLAGNSDHDYEGWIERRCRSCLDSGVALTKEKEEKKEEKKEEAPPAKEVEKGDQKV</sequence>
<feature type="compositionally biased region" description="Pro residues" evidence="1">
    <location>
        <begin position="10"/>
        <end position="20"/>
    </location>
</feature>
<accession>W1NZS0</accession>
<dbReference type="HOGENOM" id="CLU_2136875_0_0_1"/>
<dbReference type="PANTHER" id="PTHR33429:SF19">
    <property type="entry name" value="FISSION REGULATOR-LIKE PROTEIN"/>
    <property type="match status" value="1"/>
</dbReference>
<dbReference type="PANTHER" id="PTHR33429">
    <property type="entry name" value="OS02G0708000 PROTEIN-RELATED"/>
    <property type="match status" value="1"/>
</dbReference>
<keyword evidence="2" id="KW-1133">Transmembrane helix</keyword>
<evidence type="ECO:0000256" key="1">
    <source>
        <dbReference type="SAM" id="MobiDB-lite"/>
    </source>
</evidence>
<feature type="region of interest" description="Disordered" evidence="1">
    <location>
        <begin position="86"/>
        <end position="113"/>
    </location>
</feature>
<evidence type="ECO:0000256" key="2">
    <source>
        <dbReference type="SAM" id="Phobius"/>
    </source>
</evidence>
<evidence type="ECO:0000313" key="4">
    <source>
        <dbReference type="Proteomes" id="UP000017836"/>
    </source>
</evidence>
<feature type="region of interest" description="Disordered" evidence="1">
    <location>
        <begin position="1"/>
        <end position="27"/>
    </location>
</feature>
<dbReference type="AlphaFoldDB" id="W1NZS0"/>
<evidence type="ECO:0000313" key="3">
    <source>
        <dbReference type="EMBL" id="ERN00869.1"/>
    </source>
</evidence>
<dbReference type="eggNOG" id="ENOG502S4TC">
    <property type="taxonomic scope" value="Eukaryota"/>
</dbReference>
<protein>
    <submittedName>
        <fullName evidence="3">Uncharacterized protein</fullName>
    </submittedName>
</protein>
<dbReference type="Proteomes" id="UP000017836">
    <property type="component" value="Unassembled WGS sequence"/>
</dbReference>
<name>W1NZS0_AMBTC</name>
<dbReference type="EMBL" id="KI394805">
    <property type="protein sequence ID" value="ERN00869.1"/>
    <property type="molecule type" value="Genomic_DNA"/>
</dbReference>
<dbReference type="OMA" id="DYEGWIE"/>
<reference evidence="4" key="1">
    <citation type="journal article" date="2013" name="Science">
        <title>The Amborella genome and the evolution of flowering plants.</title>
        <authorList>
            <consortium name="Amborella Genome Project"/>
        </authorList>
    </citation>
    <scope>NUCLEOTIDE SEQUENCE [LARGE SCALE GENOMIC DNA]</scope>
</reference>
<feature type="transmembrane region" description="Helical" evidence="2">
    <location>
        <begin position="30"/>
        <end position="51"/>
    </location>
</feature>
<keyword evidence="2" id="KW-0812">Transmembrane</keyword>
<keyword evidence="4" id="KW-1185">Reference proteome</keyword>
<dbReference type="Gramene" id="ERN00869">
    <property type="protein sequence ID" value="ERN00869"/>
    <property type="gene ID" value="AMTR_s00103p00118930"/>
</dbReference>
<proteinExistence type="predicted"/>
<organism evidence="3 4">
    <name type="scientific">Amborella trichopoda</name>
    <dbReference type="NCBI Taxonomy" id="13333"/>
    <lineage>
        <taxon>Eukaryota</taxon>
        <taxon>Viridiplantae</taxon>
        <taxon>Streptophyta</taxon>
        <taxon>Embryophyta</taxon>
        <taxon>Tracheophyta</taxon>
        <taxon>Spermatophyta</taxon>
        <taxon>Magnoliopsida</taxon>
        <taxon>Amborellales</taxon>
        <taxon>Amborellaceae</taxon>
        <taxon>Amborella</taxon>
    </lineage>
</organism>